<keyword evidence="5" id="KW-0046">Antibiotic resistance</keyword>
<dbReference type="CDD" id="cd03230">
    <property type="entry name" value="ABC_DR_subfamily_A"/>
    <property type="match status" value="1"/>
</dbReference>
<keyword evidence="3" id="KW-0547">Nucleotide-binding</keyword>
<dbReference type="EMBL" id="JADBEM010000001">
    <property type="protein sequence ID" value="MBE1611028.1"/>
    <property type="molecule type" value="Genomic_DNA"/>
</dbReference>
<accession>A0A927RPD7</accession>
<dbReference type="SMART" id="SM00382">
    <property type="entry name" value="AAA"/>
    <property type="match status" value="1"/>
</dbReference>
<feature type="domain" description="ABC transporter" evidence="6">
    <location>
        <begin position="13"/>
        <end position="236"/>
    </location>
</feature>
<dbReference type="InterPro" id="IPR050763">
    <property type="entry name" value="ABC_transporter_ATP-binding"/>
</dbReference>
<dbReference type="RefSeq" id="WP_337918194.1">
    <property type="nucleotide sequence ID" value="NZ_BAABJL010000042.1"/>
</dbReference>
<comment type="subcellular location">
    <subcellularLocation>
        <location evidence="1">Cell membrane</location>
        <topology evidence="1">Peripheral membrane protein</topology>
    </subcellularLocation>
</comment>
<dbReference type="AlphaFoldDB" id="A0A927RPD7"/>
<dbReference type="PANTHER" id="PTHR42711:SF17">
    <property type="entry name" value="ABC TRANSPORTER ATP-BINDING PROTEIN"/>
    <property type="match status" value="1"/>
</dbReference>
<dbReference type="GO" id="GO:0016887">
    <property type="term" value="F:ATP hydrolysis activity"/>
    <property type="evidence" value="ECO:0007669"/>
    <property type="project" value="InterPro"/>
</dbReference>
<name>A0A927RPD7_9ACTN</name>
<dbReference type="GO" id="GO:0005524">
    <property type="term" value="F:ATP binding"/>
    <property type="evidence" value="ECO:0007669"/>
    <property type="project" value="UniProtKB-KW"/>
</dbReference>
<dbReference type="Pfam" id="PF00005">
    <property type="entry name" value="ABC_tran"/>
    <property type="match status" value="1"/>
</dbReference>
<comment type="caution">
    <text evidence="7">The sequence shown here is derived from an EMBL/GenBank/DDBJ whole genome shotgun (WGS) entry which is preliminary data.</text>
</comment>
<keyword evidence="4 7" id="KW-0067">ATP-binding</keyword>
<evidence type="ECO:0000256" key="2">
    <source>
        <dbReference type="ARBA" id="ARBA00022448"/>
    </source>
</evidence>
<evidence type="ECO:0000256" key="1">
    <source>
        <dbReference type="ARBA" id="ARBA00004202"/>
    </source>
</evidence>
<dbReference type="Proteomes" id="UP000638648">
    <property type="component" value="Unassembled WGS sequence"/>
</dbReference>
<dbReference type="InterPro" id="IPR003593">
    <property type="entry name" value="AAA+_ATPase"/>
</dbReference>
<gene>
    <name evidence="7" type="ORF">HEB94_007876</name>
</gene>
<evidence type="ECO:0000256" key="4">
    <source>
        <dbReference type="ARBA" id="ARBA00022840"/>
    </source>
</evidence>
<keyword evidence="2" id="KW-0813">Transport</keyword>
<evidence type="ECO:0000259" key="6">
    <source>
        <dbReference type="PROSITE" id="PS50893"/>
    </source>
</evidence>
<organism evidence="7 8">
    <name type="scientific">Actinopolymorpha pittospori</name>
    <dbReference type="NCBI Taxonomy" id="648752"/>
    <lineage>
        <taxon>Bacteria</taxon>
        <taxon>Bacillati</taxon>
        <taxon>Actinomycetota</taxon>
        <taxon>Actinomycetes</taxon>
        <taxon>Propionibacteriales</taxon>
        <taxon>Actinopolymorphaceae</taxon>
        <taxon>Actinopolymorpha</taxon>
    </lineage>
</organism>
<evidence type="ECO:0000256" key="3">
    <source>
        <dbReference type="ARBA" id="ARBA00022741"/>
    </source>
</evidence>
<protein>
    <submittedName>
        <fullName evidence="7">ABC-2 type transport system ATP-binding protein</fullName>
    </submittedName>
</protein>
<dbReference type="GO" id="GO:0005886">
    <property type="term" value="C:plasma membrane"/>
    <property type="evidence" value="ECO:0007669"/>
    <property type="project" value="UniProtKB-SubCell"/>
</dbReference>
<dbReference type="PROSITE" id="PS50893">
    <property type="entry name" value="ABC_TRANSPORTER_2"/>
    <property type="match status" value="1"/>
</dbReference>
<dbReference type="InterPro" id="IPR027417">
    <property type="entry name" value="P-loop_NTPase"/>
</dbReference>
<evidence type="ECO:0000313" key="7">
    <source>
        <dbReference type="EMBL" id="MBE1611028.1"/>
    </source>
</evidence>
<reference evidence="7" key="1">
    <citation type="submission" date="2020-10" db="EMBL/GenBank/DDBJ databases">
        <title>Sequencing the genomes of 1000 actinobacteria strains.</title>
        <authorList>
            <person name="Klenk H.-P."/>
        </authorList>
    </citation>
    <scope>NUCLEOTIDE SEQUENCE</scope>
    <source>
        <strain evidence="7">DSM 45354</strain>
    </source>
</reference>
<dbReference type="Gene3D" id="3.40.50.300">
    <property type="entry name" value="P-loop containing nucleotide triphosphate hydrolases"/>
    <property type="match status" value="1"/>
</dbReference>
<sequence length="320" mass="33459">MNTPTATTTGMAVRLTGLVKSYGTVQAVRGVDLDIAPGEVVALLGPNGAGKSTTIDMLLGLARPDQGNVTVFDVEPHRAVAQGYVGAMLQSGTLLPDATVGELVEMFAALHRDSLPVQEALEQAGIADLAQRPTAKLSGGQAQRVRFALAVVPNPDLLVLDEPTVGMDVESRRAFWAAMHKLTAAGRTVLFATHYLDEADSYADRVVLMRGGRVIADGTSAAIKSQVAGRSITATLPGADRARLAGLPGVTEVETRGDQVVLRCKDSDAALRSLLATYTDARDVEVRSVDLEDAVVALTSDAAEPSGALSQSTQDTRSLS</sequence>
<dbReference type="InterPro" id="IPR017871">
    <property type="entry name" value="ABC_transporter-like_CS"/>
</dbReference>
<proteinExistence type="predicted"/>
<dbReference type="PANTHER" id="PTHR42711">
    <property type="entry name" value="ABC TRANSPORTER ATP-BINDING PROTEIN"/>
    <property type="match status" value="1"/>
</dbReference>
<dbReference type="InterPro" id="IPR003439">
    <property type="entry name" value="ABC_transporter-like_ATP-bd"/>
</dbReference>
<dbReference type="SUPFAM" id="SSF52540">
    <property type="entry name" value="P-loop containing nucleoside triphosphate hydrolases"/>
    <property type="match status" value="1"/>
</dbReference>
<evidence type="ECO:0000256" key="5">
    <source>
        <dbReference type="ARBA" id="ARBA00023251"/>
    </source>
</evidence>
<evidence type="ECO:0000313" key="8">
    <source>
        <dbReference type="Proteomes" id="UP000638648"/>
    </source>
</evidence>
<dbReference type="PROSITE" id="PS00211">
    <property type="entry name" value="ABC_TRANSPORTER_1"/>
    <property type="match status" value="1"/>
</dbReference>
<dbReference type="GO" id="GO:0046677">
    <property type="term" value="P:response to antibiotic"/>
    <property type="evidence" value="ECO:0007669"/>
    <property type="project" value="UniProtKB-KW"/>
</dbReference>
<keyword evidence="8" id="KW-1185">Reference proteome</keyword>